<dbReference type="STRING" id="410359.Pcal_1936"/>
<feature type="transmembrane region" description="Helical" evidence="1">
    <location>
        <begin position="174"/>
        <end position="196"/>
    </location>
</feature>
<feature type="transmembrane region" description="Helical" evidence="1">
    <location>
        <begin position="38"/>
        <end position="62"/>
    </location>
</feature>
<feature type="transmembrane region" description="Helical" evidence="1">
    <location>
        <begin position="216"/>
        <end position="239"/>
    </location>
</feature>
<proteinExistence type="predicted"/>
<accession>A3MXI5</accession>
<sequence>MMYLLKRDVFSPVGLALMAVVWAASVAAASLGYAFAAAISAVNILSLLVFLLSIFVAVAGVVNDREGAVYFYLSKWGRRRYAAWRLYVNTLYGVVVGFASTAPYYVLRPELWHIAAAAVFATALLGSQLGTLAAFSARGRGYAYMSALAAWVFLALVYDLAVAFAGLFAPMGDAQLFALLVLNPFHCAVLPSLLMLDPHMLTLGAAGQFAVRQLGLGAAALLILALYVIYTAIFAYAAYEAGRGRDI</sequence>
<feature type="transmembrane region" description="Helical" evidence="1">
    <location>
        <begin position="111"/>
        <end position="135"/>
    </location>
</feature>
<evidence type="ECO:0000313" key="3">
    <source>
        <dbReference type="Proteomes" id="UP000001431"/>
    </source>
</evidence>
<keyword evidence="1" id="KW-0812">Transmembrane</keyword>
<name>A3MXI5_PYRCJ</name>
<reference evidence="2" key="1">
    <citation type="submission" date="2007-02" db="EMBL/GenBank/DDBJ databases">
        <title>Complete sequence of Pyrobaculum calidifontis JCM 11548.</title>
        <authorList>
            <consortium name="US DOE Joint Genome Institute"/>
            <person name="Copeland A."/>
            <person name="Lucas S."/>
            <person name="Lapidus A."/>
            <person name="Barry K."/>
            <person name="Glavina del Rio T."/>
            <person name="Dalin E."/>
            <person name="Tice H."/>
            <person name="Pitluck S."/>
            <person name="Chain P."/>
            <person name="Malfatti S."/>
            <person name="Shin M."/>
            <person name="Vergez L."/>
            <person name="Schmutz J."/>
            <person name="Larimer F."/>
            <person name="Land M."/>
            <person name="Hauser L."/>
            <person name="Kyrpides N."/>
            <person name="Mikhailova N."/>
            <person name="Cozen A.E."/>
            <person name="Fitz-Gibbon S.T."/>
            <person name="House C.H."/>
            <person name="Saltikov C."/>
            <person name="Lowe T.M."/>
            <person name="Richardson P."/>
        </authorList>
    </citation>
    <scope>NUCLEOTIDE SEQUENCE [LARGE SCALE GENOMIC DNA]</scope>
    <source>
        <strain evidence="2">JCM 11548</strain>
    </source>
</reference>
<organism evidence="2 3">
    <name type="scientific">Pyrobaculum calidifontis (strain DSM 21063 / JCM 11548 / VA1)</name>
    <dbReference type="NCBI Taxonomy" id="410359"/>
    <lineage>
        <taxon>Archaea</taxon>
        <taxon>Thermoproteota</taxon>
        <taxon>Thermoprotei</taxon>
        <taxon>Thermoproteales</taxon>
        <taxon>Thermoproteaceae</taxon>
        <taxon>Pyrobaculum</taxon>
    </lineage>
</organism>
<dbReference type="eggNOG" id="arCOG07027">
    <property type="taxonomic scope" value="Archaea"/>
</dbReference>
<dbReference type="AlphaFoldDB" id="A3MXI5"/>
<evidence type="ECO:0000313" key="2">
    <source>
        <dbReference type="EMBL" id="ABO09352.1"/>
    </source>
</evidence>
<dbReference type="EMBL" id="CP000561">
    <property type="protein sequence ID" value="ABO09352.1"/>
    <property type="molecule type" value="Genomic_DNA"/>
</dbReference>
<keyword evidence="3" id="KW-1185">Reference proteome</keyword>
<dbReference type="Proteomes" id="UP000001431">
    <property type="component" value="Chromosome"/>
</dbReference>
<feature type="transmembrane region" description="Helical" evidence="1">
    <location>
        <begin position="83"/>
        <end position="105"/>
    </location>
</feature>
<evidence type="ECO:0000256" key="1">
    <source>
        <dbReference type="SAM" id="Phobius"/>
    </source>
</evidence>
<feature type="transmembrane region" description="Helical" evidence="1">
    <location>
        <begin position="147"/>
        <end position="168"/>
    </location>
</feature>
<dbReference type="HOGENOM" id="CLU_1118245_0_0_2"/>
<gene>
    <name evidence="2" type="ordered locus">Pcal_1936</name>
</gene>
<keyword evidence="1" id="KW-1133">Transmembrane helix</keyword>
<protein>
    <submittedName>
        <fullName evidence="2">Uncharacterized protein</fullName>
    </submittedName>
</protein>
<dbReference type="KEGG" id="pcl:Pcal_1936"/>
<keyword evidence="1" id="KW-0472">Membrane</keyword>
<dbReference type="GeneID" id="4908316"/>
<dbReference type="RefSeq" id="WP_011850610.1">
    <property type="nucleotide sequence ID" value="NC_009073.1"/>
</dbReference>